<protein>
    <submittedName>
        <fullName evidence="1">Uncharacterized protein</fullName>
    </submittedName>
</protein>
<dbReference type="HOGENOM" id="CLU_2039299_0_0_1"/>
<organism evidence="1">
    <name type="scientific">Rhizophagus irregularis (strain DAOM 181602 / DAOM 197198 / MUCL 43194)</name>
    <name type="common">Arbuscular mycorrhizal fungus</name>
    <name type="synonym">Glomus intraradices</name>
    <dbReference type="NCBI Taxonomy" id="747089"/>
    <lineage>
        <taxon>Eukaryota</taxon>
        <taxon>Fungi</taxon>
        <taxon>Fungi incertae sedis</taxon>
        <taxon>Mucoromycota</taxon>
        <taxon>Glomeromycotina</taxon>
        <taxon>Glomeromycetes</taxon>
        <taxon>Glomerales</taxon>
        <taxon>Glomeraceae</taxon>
        <taxon>Rhizophagus</taxon>
    </lineage>
</organism>
<reference evidence="1" key="1">
    <citation type="submission" date="2013-07" db="EMBL/GenBank/DDBJ databases">
        <title>The genome of an arbuscular mycorrhizal fungus provides insights into the evolution of the oldest plant symbiosis.</title>
        <authorList>
            <consortium name="DOE Joint Genome Institute"/>
            <person name="Tisserant E."/>
            <person name="Malbreil M."/>
            <person name="Kuo A."/>
            <person name="Kohler A."/>
            <person name="Symeonidi A."/>
            <person name="Balestrini R."/>
            <person name="Charron P."/>
            <person name="Duensing N."/>
            <person name="Frei-dit-Frey N."/>
            <person name="Gianinazzi-Pearson V."/>
            <person name="Gilbert B."/>
            <person name="Handa Y."/>
            <person name="Hijri M."/>
            <person name="Kaul R."/>
            <person name="Kawaguchi M."/>
            <person name="Krajinski F."/>
            <person name="Lammers P."/>
            <person name="Lapierre D."/>
            <person name="Masclaux F.G."/>
            <person name="Murat C."/>
            <person name="Morin E."/>
            <person name="Ndikumana S."/>
            <person name="Pagni M."/>
            <person name="Petitpierre D."/>
            <person name="Requena N."/>
            <person name="Rosikiewicz P."/>
            <person name="Riley R."/>
            <person name="Saito K."/>
            <person name="San Clemente H."/>
            <person name="Shapiro H."/>
            <person name="van Tuinen D."/>
            <person name="Becard G."/>
            <person name="Bonfante P."/>
            <person name="Paszkowski U."/>
            <person name="Shachar-Hill Y."/>
            <person name="Young J.P."/>
            <person name="Sanders I.R."/>
            <person name="Henrissat B."/>
            <person name="Rensing S.A."/>
            <person name="Grigoriev I.V."/>
            <person name="Corradi N."/>
            <person name="Roux C."/>
            <person name="Martin F."/>
        </authorList>
    </citation>
    <scope>NUCLEOTIDE SEQUENCE</scope>
    <source>
        <strain evidence="1">DAOM 197198</strain>
    </source>
</reference>
<name>U9U2U2_RHIID</name>
<dbReference type="AlphaFoldDB" id="U9U2U2"/>
<sequence length="121" mass="13951">MSDSSGESENSNDSDSDDFARKDFLKLSEKFPPGTKSPSYKFLHIDSFPSYSNFSHVGKEFPLNYLRYIFLSLGNRQLIYSVQYSYRCPTKYAVCSKTPGLREILASSFKNYYNTFVVDEK</sequence>
<proteinExistence type="predicted"/>
<accession>U9U2U2</accession>
<evidence type="ECO:0000313" key="1">
    <source>
        <dbReference type="EMBL" id="ESA09956.1"/>
    </source>
</evidence>
<gene>
    <name evidence="1" type="ORF">GLOINDRAFT_3373</name>
</gene>
<dbReference type="EMBL" id="KI287572">
    <property type="protein sequence ID" value="ESA09956.1"/>
    <property type="molecule type" value="Genomic_DNA"/>
</dbReference>